<keyword evidence="2" id="KW-0547">Nucleotide-binding</keyword>
<proteinExistence type="predicted"/>
<dbReference type="EMBL" id="JACGXS010000001">
    <property type="protein sequence ID" value="MBA8680732.1"/>
    <property type="molecule type" value="Genomic_DNA"/>
</dbReference>
<keyword evidence="6" id="KW-1185">Reference proteome</keyword>
<dbReference type="SUPFAM" id="SSF52540">
    <property type="entry name" value="P-loop containing nucleoside triphosphate hydrolases"/>
    <property type="match status" value="1"/>
</dbReference>
<dbReference type="GO" id="GO:0005524">
    <property type="term" value="F:ATP binding"/>
    <property type="evidence" value="ECO:0007669"/>
    <property type="project" value="UniProtKB-KW"/>
</dbReference>
<dbReference type="InterPro" id="IPR015854">
    <property type="entry name" value="ABC_transpr_LolD-like"/>
</dbReference>
<dbReference type="Pfam" id="PF00005">
    <property type="entry name" value="ABC_tran"/>
    <property type="match status" value="1"/>
</dbReference>
<evidence type="ECO:0000313" key="5">
    <source>
        <dbReference type="EMBL" id="MBA8680732.1"/>
    </source>
</evidence>
<evidence type="ECO:0000256" key="3">
    <source>
        <dbReference type="ARBA" id="ARBA00022840"/>
    </source>
</evidence>
<dbReference type="CDD" id="cd03255">
    <property type="entry name" value="ABC_MJ0796_LolCDE_FtsE"/>
    <property type="match status" value="1"/>
</dbReference>
<comment type="caution">
    <text evidence="5">The sequence shown here is derived from an EMBL/GenBank/DDBJ whole genome shotgun (WGS) entry which is preliminary data.</text>
</comment>
<evidence type="ECO:0000259" key="4">
    <source>
        <dbReference type="PROSITE" id="PS50893"/>
    </source>
</evidence>
<dbReference type="GO" id="GO:0005886">
    <property type="term" value="C:plasma membrane"/>
    <property type="evidence" value="ECO:0007669"/>
    <property type="project" value="TreeGrafter"/>
</dbReference>
<dbReference type="Proteomes" id="UP000547058">
    <property type="component" value="Unassembled WGS sequence"/>
</dbReference>
<dbReference type="AlphaFoldDB" id="A0A7W3FJI5"/>
<name>A0A7W3FJI5_9GAMM</name>
<dbReference type="SMART" id="SM00382">
    <property type="entry name" value="AAA"/>
    <property type="match status" value="1"/>
</dbReference>
<evidence type="ECO:0000256" key="1">
    <source>
        <dbReference type="ARBA" id="ARBA00022448"/>
    </source>
</evidence>
<dbReference type="PANTHER" id="PTHR24220">
    <property type="entry name" value="IMPORT ATP-BINDING PROTEIN"/>
    <property type="match status" value="1"/>
</dbReference>
<feature type="domain" description="ABC transporter" evidence="4">
    <location>
        <begin position="6"/>
        <end position="235"/>
    </location>
</feature>
<dbReference type="GO" id="GO:0022857">
    <property type="term" value="F:transmembrane transporter activity"/>
    <property type="evidence" value="ECO:0007669"/>
    <property type="project" value="TreeGrafter"/>
</dbReference>
<dbReference type="PROSITE" id="PS50893">
    <property type="entry name" value="ABC_TRANSPORTER_2"/>
    <property type="match status" value="1"/>
</dbReference>
<dbReference type="RefSeq" id="WP_182337902.1">
    <property type="nucleotide sequence ID" value="NZ_JACGXS010000001.1"/>
</dbReference>
<protein>
    <submittedName>
        <fullName evidence="5">ABC transporter ATP-binding protein</fullName>
    </submittedName>
</protein>
<sequence length="235" mass="24634">MTGLAVELKQVRFAYPGHDPVLVIDDFTLPAGQQLLLRGTSGSGKSTMLGLIAGVLKASQGQVRVAGQDLGDLSGAARDRFRANHCGVIFQQFNLLPFLTVRDNIALGLGFASRTLRNAAAQGLDARIKELLDALGLDAASLCNRPAGRLSVGQQQRVAAARALIGKPRLLLADEPTSALDPASAQAFLSVMGQACRQDGISCIVVSHDPTLTPLFDAVSELADINRPSGQRAAA</sequence>
<evidence type="ECO:0000313" key="6">
    <source>
        <dbReference type="Proteomes" id="UP000547058"/>
    </source>
</evidence>
<keyword evidence="3 5" id="KW-0067">ATP-binding</keyword>
<reference evidence="5 6" key="1">
    <citation type="submission" date="2020-08" db="EMBL/GenBank/DDBJ databases">
        <title>Stenotrophomonas tumulicola JCM 30961.</title>
        <authorList>
            <person name="Deng Y."/>
        </authorList>
    </citation>
    <scope>NUCLEOTIDE SEQUENCE [LARGE SCALE GENOMIC DNA]</scope>
    <source>
        <strain evidence="5 6">JCM 30961</strain>
    </source>
</reference>
<dbReference type="InterPro" id="IPR027417">
    <property type="entry name" value="P-loop_NTPase"/>
</dbReference>
<organism evidence="5 6">
    <name type="scientific">Stenotrophomonas tumulicola</name>
    <dbReference type="NCBI Taxonomy" id="1685415"/>
    <lineage>
        <taxon>Bacteria</taxon>
        <taxon>Pseudomonadati</taxon>
        <taxon>Pseudomonadota</taxon>
        <taxon>Gammaproteobacteria</taxon>
        <taxon>Lysobacterales</taxon>
        <taxon>Lysobacteraceae</taxon>
        <taxon>Stenotrophomonas</taxon>
    </lineage>
</organism>
<dbReference type="InterPro" id="IPR017911">
    <property type="entry name" value="MacB-like_ATP-bd"/>
</dbReference>
<dbReference type="InterPro" id="IPR003593">
    <property type="entry name" value="AAA+_ATPase"/>
</dbReference>
<evidence type="ECO:0000256" key="2">
    <source>
        <dbReference type="ARBA" id="ARBA00022741"/>
    </source>
</evidence>
<dbReference type="Gene3D" id="3.40.50.300">
    <property type="entry name" value="P-loop containing nucleotide triphosphate hydrolases"/>
    <property type="match status" value="1"/>
</dbReference>
<accession>A0A7W3FJI5</accession>
<gene>
    <name evidence="5" type="ORF">H4O11_02795</name>
</gene>
<keyword evidence="1" id="KW-0813">Transport</keyword>
<dbReference type="InterPro" id="IPR003439">
    <property type="entry name" value="ABC_transporter-like_ATP-bd"/>
</dbReference>
<dbReference type="PANTHER" id="PTHR24220:SF611">
    <property type="entry name" value="ATP-BINDING COMPONENT OF ABC TRANSPORTER-RELATED"/>
    <property type="match status" value="1"/>
</dbReference>
<dbReference type="GO" id="GO:0016887">
    <property type="term" value="F:ATP hydrolysis activity"/>
    <property type="evidence" value="ECO:0007669"/>
    <property type="project" value="InterPro"/>
</dbReference>